<reference evidence="1" key="2">
    <citation type="submission" date="2020-09" db="EMBL/GenBank/DDBJ databases">
        <authorList>
            <person name="Sun Q."/>
            <person name="Ohkuma M."/>
        </authorList>
    </citation>
    <scope>NUCLEOTIDE SEQUENCE</scope>
    <source>
        <strain evidence="1">JCM 17251</strain>
    </source>
</reference>
<keyword evidence="2" id="KW-1185">Reference proteome</keyword>
<proteinExistence type="predicted"/>
<sequence length="140" mass="16333">MRKTIRTGLMGLLFLFAFNISIIAASDYTPWKLHKDSAQEIVQTIRTYFHKQSIKPIEEWDGQREEQVAELEVLLDGEKSQIITEVRNYGKGLEAQLNNLLEKQSVIEVYATYETERNEQMHVEVEEEIAIFLDELLSKK</sequence>
<reference evidence="1" key="1">
    <citation type="journal article" date="2014" name="Int. J. Syst. Evol. Microbiol.">
        <title>Complete genome sequence of Corynebacterium casei LMG S-19264T (=DSM 44701T), isolated from a smear-ripened cheese.</title>
        <authorList>
            <consortium name="US DOE Joint Genome Institute (JGI-PGF)"/>
            <person name="Walter F."/>
            <person name="Albersmeier A."/>
            <person name="Kalinowski J."/>
            <person name="Ruckert C."/>
        </authorList>
    </citation>
    <scope>NUCLEOTIDE SEQUENCE</scope>
    <source>
        <strain evidence="1">JCM 17251</strain>
    </source>
</reference>
<accession>A0A917Y2R3</accession>
<dbReference type="RefSeq" id="WP_156855707.1">
    <property type="nucleotide sequence ID" value="NZ_BMOS01000028.1"/>
</dbReference>
<dbReference type="AlphaFoldDB" id="A0A917Y2R3"/>
<comment type="caution">
    <text evidence="1">The sequence shown here is derived from an EMBL/GenBank/DDBJ whole genome shotgun (WGS) entry which is preliminary data.</text>
</comment>
<evidence type="ECO:0000313" key="2">
    <source>
        <dbReference type="Proteomes" id="UP000624041"/>
    </source>
</evidence>
<organism evidence="1 2">
    <name type="scientific">Oceanobacillus indicireducens</name>
    <dbReference type="NCBI Taxonomy" id="1004261"/>
    <lineage>
        <taxon>Bacteria</taxon>
        <taxon>Bacillati</taxon>
        <taxon>Bacillota</taxon>
        <taxon>Bacilli</taxon>
        <taxon>Bacillales</taxon>
        <taxon>Bacillaceae</taxon>
        <taxon>Oceanobacillus</taxon>
    </lineage>
</organism>
<dbReference type="EMBL" id="BMOS01000028">
    <property type="protein sequence ID" value="GGN63738.1"/>
    <property type="molecule type" value="Genomic_DNA"/>
</dbReference>
<protein>
    <submittedName>
        <fullName evidence="1">Uncharacterized protein</fullName>
    </submittedName>
</protein>
<evidence type="ECO:0000313" key="1">
    <source>
        <dbReference type="EMBL" id="GGN63738.1"/>
    </source>
</evidence>
<gene>
    <name evidence="1" type="ORF">GCM10007971_30910</name>
</gene>
<name>A0A917Y2R3_9BACI</name>
<dbReference type="Proteomes" id="UP000624041">
    <property type="component" value="Unassembled WGS sequence"/>
</dbReference>